<dbReference type="GO" id="GO:1990961">
    <property type="term" value="P:xenobiotic detoxification by transmembrane export across the plasma membrane"/>
    <property type="evidence" value="ECO:0007669"/>
    <property type="project" value="InterPro"/>
</dbReference>
<dbReference type="GO" id="GO:0016020">
    <property type="term" value="C:membrane"/>
    <property type="evidence" value="ECO:0007669"/>
    <property type="project" value="UniProtKB-SubCell"/>
</dbReference>
<evidence type="ECO:0000256" key="2">
    <source>
        <dbReference type="ARBA" id="ARBA00010199"/>
    </source>
</evidence>
<evidence type="ECO:0000256" key="7">
    <source>
        <dbReference type="SAM" id="Phobius"/>
    </source>
</evidence>
<dbReference type="Proteomes" id="UP000785679">
    <property type="component" value="Unassembled WGS sequence"/>
</dbReference>
<evidence type="ECO:0000256" key="4">
    <source>
        <dbReference type="ARBA" id="ARBA00022989"/>
    </source>
</evidence>
<feature type="transmembrane region" description="Helical" evidence="7">
    <location>
        <begin position="468"/>
        <end position="489"/>
    </location>
</feature>
<dbReference type="InterPro" id="IPR002528">
    <property type="entry name" value="MATE_fam"/>
</dbReference>
<dbReference type="AlphaFoldDB" id="A0A8J8T3Z1"/>
<feature type="transmembrane region" description="Helical" evidence="7">
    <location>
        <begin position="495"/>
        <end position="514"/>
    </location>
</feature>
<protein>
    <submittedName>
        <fullName evidence="8">Uncharacterized protein</fullName>
    </submittedName>
</protein>
<dbReference type="InterPro" id="IPR045069">
    <property type="entry name" value="MATE_euk"/>
</dbReference>
<dbReference type="OrthoDB" id="295135at2759"/>
<evidence type="ECO:0000313" key="8">
    <source>
        <dbReference type="EMBL" id="TNV80583.1"/>
    </source>
</evidence>
<dbReference type="PANTHER" id="PTHR11206">
    <property type="entry name" value="MULTIDRUG RESISTANCE PROTEIN"/>
    <property type="match status" value="1"/>
</dbReference>
<evidence type="ECO:0000313" key="9">
    <source>
        <dbReference type="Proteomes" id="UP000785679"/>
    </source>
</evidence>
<evidence type="ECO:0000256" key="6">
    <source>
        <dbReference type="SAM" id="MobiDB-lite"/>
    </source>
</evidence>
<sequence>MQDSQWPSQKGENYQYFQQQPEKTGNRKQYFEYSEDPQESNRYAQPEKSYKPFTSNSGLTQSETPLIRREILNPEANQRLTQEKEPFSKMLWAIARVALPASITQVFAMGMDLANMIFIGHSNDAAKIAGIGLGNLFINVCSQAVILGLNGAISTLASQAYGAKNNRKVGIYLNRGRVIGIVCFLPQALLMLNCERILLWLNQDAKASAYAQEYTYYMIFAMFVHTQFDATRQYLNAMHKNALVTMTMTITSVLHVFWCFYLVVYLDLGVKGVGIATMISYFQNFLMITVFCKVISEFKPSFFFITGESITEGKREFFKIALPNAAMLVLEWGGLEVLALIASVISVDATSAQVIVMNTFIVIMMIPFGGQVGTIVNVGKAMGEMNSKKARTMIKIAVLFMLVVDAMLAFAIIIWKDFIAHIFTSNPAIVAYLDECFNAVAFLMIFFGIHVIEAGALRGLGLQMHATLTVLICQYGFSIPFGYLFSITLEQGVKGIWYGQIIGGIAQALAYFYILSKRVEWEEMAISINQGMKSKQQSIQLADVGSDNFSPRIDKTKGPGKYSVFPQDVEGINLEYPRKPIVY</sequence>
<name>A0A8J8T3Z1_HALGN</name>
<feature type="transmembrane region" description="Helical" evidence="7">
    <location>
        <begin position="436"/>
        <end position="456"/>
    </location>
</feature>
<evidence type="ECO:0000256" key="3">
    <source>
        <dbReference type="ARBA" id="ARBA00022692"/>
    </source>
</evidence>
<feature type="transmembrane region" description="Helical" evidence="7">
    <location>
        <begin position="354"/>
        <end position="376"/>
    </location>
</feature>
<feature type="region of interest" description="Disordered" evidence="6">
    <location>
        <begin position="1"/>
        <end position="60"/>
    </location>
</feature>
<feature type="transmembrane region" description="Helical" evidence="7">
    <location>
        <begin position="317"/>
        <end position="342"/>
    </location>
</feature>
<keyword evidence="4 7" id="KW-1133">Transmembrane helix</keyword>
<dbReference type="Pfam" id="PF01554">
    <property type="entry name" value="MatE"/>
    <property type="match status" value="2"/>
</dbReference>
<dbReference type="EMBL" id="RRYP01007320">
    <property type="protein sequence ID" value="TNV80583.1"/>
    <property type="molecule type" value="Genomic_DNA"/>
</dbReference>
<comment type="subcellular location">
    <subcellularLocation>
        <location evidence="1">Membrane</location>
        <topology evidence="1">Multi-pass membrane protein</topology>
    </subcellularLocation>
</comment>
<gene>
    <name evidence="8" type="ORF">FGO68_gene16594</name>
</gene>
<dbReference type="CDD" id="cd13132">
    <property type="entry name" value="MATE_eukaryotic"/>
    <property type="match status" value="1"/>
</dbReference>
<feature type="compositionally biased region" description="Polar residues" evidence="6">
    <location>
        <begin position="1"/>
        <end position="23"/>
    </location>
</feature>
<keyword evidence="9" id="KW-1185">Reference proteome</keyword>
<keyword evidence="3 7" id="KW-0812">Transmembrane</keyword>
<evidence type="ECO:0000256" key="5">
    <source>
        <dbReference type="ARBA" id="ARBA00023136"/>
    </source>
</evidence>
<feature type="transmembrane region" description="Helical" evidence="7">
    <location>
        <begin position="242"/>
        <end position="266"/>
    </location>
</feature>
<dbReference type="GO" id="GO:0015297">
    <property type="term" value="F:antiporter activity"/>
    <property type="evidence" value="ECO:0007669"/>
    <property type="project" value="InterPro"/>
</dbReference>
<feature type="transmembrane region" description="Helical" evidence="7">
    <location>
        <begin position="272"/>
        <end position="296"/>
    </location>
</feature>
<accession>A0A8J8T3Z1</accession>
<feature type="transmembrane region" description="Helical" evidence="7">
    <location>
        <begin position="178"/>
        <end position="202"/>
    </location>
</feature>
<proteinExistence type="inferred from homology"/>
<dbReference type="GO" id="GO:0042910">
    <property type="term" value="F:xenobiotic transmembrane transporter activity"/>
    <property type="evidence" value="ECO:0007669"/>
    <property type="project" value="InterPro"/>
</dbReference>
<feature type="transmembrane region" description="Helical" evidence="7">
    <location>
        <begin position="214"/>
        <end position="230"/>
    </location>
</feature>
<comment type="caution">
    <text evidence="8">The sequence shown here is derived from an EMBL/GenBank/DDBJ whole genome shotgun (WGS) entry which is preliminary data.</text>
</comment>
<dbReference type="NCBIfam" id="TIGR00797">
    <property type="entry name" value="matE"/>
    <property type="match status" value="1"/>
</dbReference>
<evidence type="ECO:0000256" key="1">
    <source>
        <dbReference type="ARBA" id="ARBA00004141"/>
    </source>
</evidence>
<feature type="transmembrane region" description="Helical" evidence="7">
    <location>
        <begin position="396"/>
        <end position="416"/>
    </location>
</feature>
<reference evidence="8" key="1">
    <citation type="submission" date="2019-06" db="EMBL/GenBank/DDBJ databases">
        <authorList>
            <person name="Zheng W."/>
        </authorList>
    </citation>
    <scope>NUCLEOTIDE SEQUENCE</scope>
    <source>
        <strain evidence="8">QDHG01</strain>
    </source>
</reference>
<comment type="similarity">
    <text evidence="2">Belongs to the multi antimicrobial extrusion (MATE) (TC 2.A.66.1) family.</text>
</comment>
<keyword evidence="5 7" id="KW-0472">Membrane</keyword>
<organism evidence="8 9">
    <name type="scientific">Halteria grandinella</name>
    <dbReference type="NCBI Taxonomy" id="5974"/>
    <lineage>
        <taxon>Eukaryota</taxon>
        <taxon>Sar</taxon>
        <taxon>Alveolata</taxon>
        <taxon>Ciliophora</taxon>
        <taxon>Intramacronucleata</taxon>
        <taxon>Spirotrichea</taxon>
        <taxon>Stichotrichia</taxon>
        <taxon>Sporadotrichida</taxon>
        <taxon>Halteriidae</taxon>
        <taxon>Halteria</taxon>
    </lineage>
</organism>
<feature type="transmembrane region" description="Helical" evidence="7">
    <location>
        <begin position="128"/>
        <end position="157"/>
    </location>
</feature>